<reference evidence="1 2" key="1">
    <citation type="submission" date="2022-02" db="EMBL/GenBank/DDBJ databases">
        <authorList>
            <person name="Min J."/>
        </authorList>
    </citation>
    <scope>NUCLEOTIDE SEQUENCE [LARGE SCALE GENOMIC DNA]</scope>
    <source>
        <strain evidence="1 2">GR10-1</strain>
    </source>
</reference>
<dbReference type="RefSeq" id="WP_240833441.1">
    <property type="nucleotide sequence ID" value="NZ_JAKWBL010000005.1"/>
</dbReference>
<name>A0ABS9SRE1_9BACT</name>
<proteinExistence type="predicted"/>
<dbReference type="Proteomes" id="UP001202248">
    <property type="component" value="Unassembled WGS sequence"/>
</dbReference>
<organism evidence="1 2">
    <name type="scientific">Niabella ginsengisoli</name>
    <dbReference type="NCBI Taxonomy" id="522298"/>
    <lineage>
        <taxon>Bacteria</taxon>
        <taxon>Pseudomonadati</taxon>
        <taxon>Bacteroidota</taxon>
        <taxon>Chitinophagia</taxon>
        <taxon>Chitinophagales</taxon>
        <taxon>Chitinophagaceae</taxon>
        <taxon>Niabella</taxon>
    </lineage>
</organism>
<gene>
    <name evidence="1" type="ORF">MKP09_24910</name>
</gene>
<dbReference type="Gene3D" id="2.60.40.10">
    <property type="entry name" value="Immunoglobulins"/>
    <property type="match status" value="1"/>
</dbReference>
<dbReference type="PANTHER" id="PTHR32518">
    <property type="match status" value="1"/>
</dbReference>
<sequence>MSYKYIFKDAEGVCIDEFQQPRQLVIDRENIEVLNIYDTWNYAGAVANTFYTAPFQEVLLPRHKAVKVKYKEETTHVFKIKAPLLGKDEVVCLLGDGETLKCWDIKDPIVLNFDGMCWFAALNLKGTQSPFAYKYGIFNKAKKNLSGLKMEETAYVLSKLQLMNKLYCKMALLICKAKPGAGAVLPFRFLVCEVKMASVLVSLAI</sequence>
<evidence type="ECO:0000313" key="2">
    <source>
        <dbReference type="Proteomes" id="UP001202248"/>
    </source>
</evidence>
<comment type="caution">
    <text evidence="1">The sequence shown here is derived from an EMBL/GenBank/DDBJ whole genome shotgun (WGS) entry which is preliminary data.</text>
</comment>
<dbReference type="EMBL" id="JAKWBL010000005">
    <property type="protein sequence ID" value="MCH5600920.1"/>
    <property type="molecule type" value="Genomic_DNA"/>
</dbReference>
<evidence type="ECO:0000313" key="1">
    <source>
        <dbReference type="EMBL" id="MCH5600920.1"/>
    </source>
</evidence>
<dbReference type="InterPro" id="IPR013784">
    <property type="entry name" value="Carb-bd-like_fold"/>
</dbReference>
<accession>A0ABS9SRE1</accession>
<protein>
    <submittedName>
        <fullName evidence="1">Uncharacterized protein</fullName>
    </submittedName>
</protein>
<dbReference type="PANTHER" id="PTHR32518:SF3">
    <property type="entry name" value="4-ALPHA-GLUCANOTRANSFERASE"/>
    <property type="match status" value="1"/>
</dbReference>
<dbReference type="SUPFAM" id="SSF49452">
    <property type="entry name" value="Starch-binding domain-like"/>
    <property type="match status" value="1"/>
</dbReference>
<keyword evidence="2" id="KW-1185">Reference proteome</keyword>
<dbReference type="InterPro" id="IPR013783">
    <property type="entry name" value="Ig-like_fold"/>
</dbReference>